<organism evidence="2 3">
    <name type="scientific">Collybiopsis luxurians FD-317 M1</name>
    <dbReference type="NCBI Taxonomy" id="944289"/>
    <lineage>
        <taxon>Eukaryota</taxon>
        <taxon>Fungi</taxon>
        <taxon>Dikarya</taxon>
        <taxon>Basidiomycota</taxon>
        <taxon>Agaricomycotina</taxon>
        <taxon>Agaricomycetes</taxon>
        <taxon>Agaricomycetidae</taxon>
        <taxon>Agaricales</taxon>
        <taxon>Marasmiineae</taxon>
        <taxon>Omphalotaceae</taxon>
        <taxon>Collybiopsis</taxon>
        <taxon>Collybiopsis luxurians</taxon>
    </lineage>
</organism>
<dbReference type="EMBL" id="KN834775">
    <property type="protein sequence ID" value="KIK60391.1"/>
    <property type="molecule type" value="Genomic_DNA"/>
</dbReference>
<keyword evidence="3" id="KW-1185">Reference proteome</keyword>
<proteinExistence type="predicted"/>
<evidence type="ECO:0000259" key="1">
    <source>
        <dbReference type="PROSITE" id="PS00028"/>
    </source>
</evidence>
<dbReference type="AlphaFoldDB" id="A0A0D0BXG8"/>
<reference evidence="2 3" key="1">
    <citation type="submission" date="2014-04" db="EMBL/GenBank/DDBJ databases">
        <title>Evolutionary Origins and Diversification of the Mycorrhizal Mutualists.</title>
        <authorList>
            <consortium name="DOE Joint Genome Institute"/>
            <consortium name="Mycorrhizal Genomics Consortium"/>
            <person name="Kohler A."/>
            <person name="Kuo A."/>
            <person name="Nagy L.G."/>
            <person name="Floudas D."/>
            <person name="Copeland A."/>
            <person name="Barry K.W."/>
            <person name="Cichocki N."/>
            <person name="Veneault-Fourrey C."/>
            <person name="LaButti K."/>
            <person name="Lindquist E.A."/>
            <person name="Lipzen A."/>
            <person name="Lundell T."/>
            <person name="Morin E."/>
            <person name="Murat C."/>
            <person name="Riley R."/>
            <person name="Ohm R."/>
            <person name="Sun H."/>
            <person name="Tunlid A."/>
            <person name="Henrissat B."/>
            <person name="Grigoriev I.V."/>
            <person name="Hibbett D.S."/>
            <person name="Martin F."/>
        </authorList>
    </citation>
    <scope>NUCLEOTIDE SEQUENCE [LARGE SCALE GENOMIC DNA]</scope>
    <source>
        <strain evidence="2 3">FD-317 M1</strain>
    </source>
</reference>
<evidence type="ECO:0000313" key="2">
    <source>
        <dbReference type="EMBL" id="KIK60391.1"/>
    </source>
</evidence>
<evidence type="ECO:0000313" key="3">
    <source>
        <dbReference type="Proteomes" id="UP000053593"/>
    </source>
</evidence>
<name>A0A0D0BXG8_9AGAR</name>
<dbReference type="PROSITE" id="PS00028">
    <property type="entry name" value="ZINC_FINGER_C2H2_1"/>
    <property type="match status" value="1"/>
</dbReference>
<sequence>MHPLRFPRIELVNEYLRYSQRCLSMERWYHYLVENYPGADLRGFESWFWRMNFSSSPNFLPVPPEAEHISFDGEFYCFYPGCPKHYRSKQSRDNHFDTIHLGFRYLCDLCHTPFMNRNSVKKHKDWGRCCETKL</sequence>
<accession>A0A0D0BXG8</accession>
<feature type="domain" description="C2H2-type" evidence="1">
    <location>
        <begin position="77"/>
        <end position="100"/>
    </location>
</feature>
<gene>
    <name evidence="2" type="ORF">GYMLUDRAFT_606464</name>
</gene>
<dbReference type="HOGENOM" id="CLU_156698_0_0_1"/>
<dbReference type="Proteomes" id="UP000053593">
    <property type="component" value="Unassembled WGS sequence"/>
</dbReference>
<dbReference type="OrthoDB" id="3060269at2759"/>
<protein>
    <recommendedName>
        <fullName evidence="1">C2H2-type domain-containing protein</fullName>
    </recommendedName>
</protein>
<dbReference type="InterPro" id="IPR013087">
    <property type="entry name" value="Znf_C2H2_type"/>
</dbReference>